<dbReference type="InterPro" id="IPR016186">
    <property type="entry name" value="C-type_lectin-like/link_sf"/>
</dbReference>
<evidence type="ECO:0000313" key="5">
    <source>
        <dbReference type="Proteomes" id="UP000261560"/>
    </source>
</evidence>
<keyword evidence="2" id="KW-1133">Transmembrane helix</keyword>
<keyword evidence="1" id="KW-0430">Lectin</keyword>
<keyword evidence="2" id="KW-0812">Transmembrane</keyword>
<dbReference type="PaxDb" id="30732-ENSOMEP00000005787"/>
<dbReference type="InterPro" id="IPR050111">
    <property type="entry name" value="C-type_lectin/snaclec_domain"/>
</dbReference>
<protein>
    <submittedName>
        <fullName evidence="4">C-type lectin domain family 10 member A-like</fullName>
    </submittedName>
</protein>
<dbReference type="AlphaFoldDB" id="A0A3B3BL03"/>
<dbReference type="SUPFAM" id="SSF56436">
    <property type="entry name" value="C-type lectin-like"/>
    <property type="match status" value="1"/>
</dbReference>
<evidence type="ECO:0000256" key="1">
    <source>
        <dbReference type="ARBA" id="ARBA00022734"/>
    </source>
</evidence>
<dbReference type="Ensembl" id="ENSOMET00000006890.1">
    <property type="protein sequence ID" value="ENSOMEP00000005787.1"/>
    <property type="gene ID" value="ENSOMEG00000006830.1"/>
</dbReference>
<dbReference type="InterPro" id="IPR016187">
    <property type="entry name" value="CTDL_fold"/>
</dbReference>
<organism evidence="4 5">
    <name type="scientific">Oryzias melastigma</name>
    <name type="common">Marine medaka</name>
    <dbReference type="NCBI Taxonomy" id="30732"/>
    <lineage>
        <taxon>Eukaryota</taxon>
        <taxon>Metazoa</taxon>
        <taxon>Chordata</taxon>
        <taxon>Craniata</taxon>
        <taxon>Vertebrata</taxon>
        <taxon>Euteleostomi</taxon>
        <taxon>Actinopterygii</taxon>
        <taxon>Neopterygii</taxon>
        <taxon>Teleostei</taxon>
        <taxon>Neoteleostei</taxon>
        <taxon>Acanthomorphata</taxon>
        <taxon>Ovalentaria</taxon>
        <taxon>Atherinomorphae</taxon>
        <taxon>Beloniformes</taxon>
        <taxon>Adrianichthyidae</taxon>
        <taxon>Oryziinae</taxon>
        <taxon>Oryzias</taxon>
    </lineage>
</organism>
<dbReference type="CDD" id="cd03590">
    <property type="entry name" value="CLECT_DC-SIGN_like"/>
    <property type="match status" value="1"/>
</dbReference>
<proteinExistence type="predicted"/>
<dbReference type="PROSITE" id="PS51257">
    <property type="entry name" value="PROKAR_LIPOPROTEIN"/>
    <property type="match status" value="1"/>
</dbReference>
<dbReference type="Proteomes" id="UP000261560">
    <property type="component" value="Unplaced"/>
</dbReference>
<evidence type="ECO:0000256" key="2">
    <source>
        <dbReference type="SAM" id="Phobius"/>
    </source>
</evidence>
<dbReference type="STRING" id="30732.ENSOMEP00000005787"/>
<dbReference type="InterPro" id="IPR033989">
    <property type="entry name" value="CD209-like_CTLD"/>
</dbReference>
<dbReference type="GO" id="GO:0030246">
    <property type="term" value="F:carbohydrate binding"/>
    <property type="evidence" value="ECO:0007669"/>
    <property type="project" value="UniProtKB-KW"/>
</dbReference>
<keyword evidence="2" id="KW-0472">Membrane</keyword>
<dbReference type="PANTHER" id="PTHR22803">
    <property type="entry name" value="MANNOSE, PHOSPHOLIPASE, LECTIN RECEPTOR RELATED"/>
    <property type="match status" value="1"/>
</dbReference>
<accession>A0A3B3BL03</accession>
<feature type="transmembrane region" description="Helical" evidence="2">
    <location>
        <begin position="49"/>
        <end position="69"/>
    </location>
</feature>
<dbReference type="SMART" id="SM00034">
    <property type="entry name" value="CLECT"/>
    <property type="match status" value="1"/>
</dbReference>
<dbReference type="PROSITE" id="PS50041">
    <property type="entry name" value="C_TYPE_LECTIN_2"/>
    <property type="match status" value="1"/>
</dbReference>
<feature type="domain" description="C-type lectin" evidence="3">
    <location>
        <begin position="150"/>
        <end position="258"/>
    </location>
</feature>
<sequence length="294" mass="33233">MRWTPACCGSKVPGQTFFSHLFLFGCKLSTCLSDTPPVLGSGAPRLRSWMVPALMAAVLLVLIVVLGVYSESVYANRTVLLPETIKDLHQLKFSVENQKEQLTAVSDALKHLSVVDSLVRSVAELRSSLNSMINNDSAADRCSSSGWTRFGSSCYFFSRVTLSWNESKDWCEKQNAHLVIISTDGEWDFVTKKSIPVWYWVGLSDGRTGKWEWVNHTPYTIEQRRWRPGQPDNWVVPVHGSEDCAHLYENGLLNDLHCYRQDTVRAAERRHASVEDALLQRRSGPNIRRSLSCL</sequence>
<name>A0A3B3BL03_ORYME</name>
<evidence type="ECO:0000259" key="3">
    <source>
        <dbReference type="PROSITE" id="PS50041"/>
    </source>
</evidence>
<reference evidence="4" key="1">
    <citation type="submission" date="2025-08" db="UniProtKB">
        <authorList>
            <consortium name="Ensembl"/>
        </authorList>
    </citation>
    <scope>IDENTIFICATION</scope>
</reference>
<keyword evidence="5" id="KW-1185">Reference proteome</keyword>
<dbReference type="Gene3D" id="3.10.100.10">
    <property type="entry name" value="Mannose-Binding Protein A, subunit A"/>
    <property type="match status" value="1"/>
</dbReference>
<evidence type="ECO:0000313" key="4">
    <source>
        <dbReference type="Ensembl" id="ENSOMEP00000005787.1"/>
    </source>
</evidence>
<dbReference type="InterPro" id="IPR001304">
    <property type="entry name" value="C-type_lectin-like"/>
</dbReference>
<dbReference type="GeneTree" id="ENSGT00940000165297"/>
<dbReference type="Pfam" id="PF00059">
    <property type="entry name" value="Lectin_C"/>
    <property type="match status" value="1"/>
</dbReference>
<reference evidence="4" key="2">
    <citation type="submission" date="2025-09" db="UniProtKB">
        <authorList>
            <consortium name="Ensembl"/>
        </authorList>
    </citation>
    <scope>IDENTIFICATION</scope>
</reference>